<dbReference type="InterPro" id="IPR045886">
    <property type="entry name" value="ThiF/MoeB/HesA"/>
</dbReference>
<evidence type="ECO:0000256" key="1">
    <source>
        <dbReference type="ARBA" id="ARBA00005339"/>
    </source>
</evidence>
<evidence type="ECO:0000256" key="2">
    <source>
        <dbReference type="ARBA" id="ARBA00016279"/>
    </source>
</evidence>
<keyword evidence="7" id="KW-0067">ATP-binding</keyword>
<sequence>MDQCNETLETSLRCHVPNIVFLKGVGVGSVAAKMLTRCGIGRLLLYDYDSVELANMNKLFFRPDQVDMTKTDAAVQTFQPYIFKPFTLNDALRKGIAIVQTFLCEKELNNH</sequence>
<dbReference type="Pfam" id="PF00899">
    <property type="entry name" value="ThiF"/>
    <property type="match status" value="1"/>
</dbReference>
<evidence type="ECO:0000256" key="4">
    <source>
        <dbReference type="ARBA" id="ARBA00022741"/>
    </source>
</evidence>
<evidence type="ECO:0000313" key="10">
    <source>
        <dbReference type="Proteomes" id="UP000489600"/>
    </source>
</evidence>
<keyword evidence="4" id="KW-0547">Nucleotide-binding</keyword>
<keyword evidence="3" id="KW-0479">Metal-binding</keyword>
<evidence type="ECO:0000313" key="9">
    <source>
        <dbReference type="EMBL" id="VVB14402.1"/>
    </source>
</evidence>
<dbReference type="AlphaFoldDB" id="A0A565CLE7"/>
<reference evidence="9" key="1">
    <citation type="submission" date="2019-07" db="EMBL/GenBank/DDBJ databases">
        <authorList>
            <person name="Dittberner H."/>
        </authorList>
    </citation>
    <scope>NUCLEOTIDE SEQUENCE [LARGE SCALE GENOMIC DNA]</scope>
</reference>
<dbReference type="OrthoDB" id="206053at2759"/>
<dbReference type="InterPro" id="IPR000594">
    <property type="entry name" value="ThiF_NAD_FAD-bd"/>
</dbReference>
<keyword evidence="5" id="KW-0833">Ubl conjugation pathway</keyword>
<comment type="similarity">
    <text evidence="1">Belongs to the ubiquitin-activating E1 family. UBA5 subfamily.</text>
</comment>
<dbReference type="Proteomes" id="UP000489600">
    <property type="component" value="Unassembled WGS sequence"/>
</dbReference>
<evidence type="ECO:0000259" key="8">
    <source>
        <dbReference type="Pfam" id="PF00899"/>
    </source>
</evidence>
<protein>
    <recommendedName>
        <fullName evidence="2">Ubiquitin-like modifier-activating enzyme 5</fullName>
    </recommendedName>
</protein>
<gene>
    <name evidence="9" type="ORF">ANE_LOCUS24846</name>
</gene>
<evidence type="ECO:0000256" key="3">
    <source>
        <dbReference type="ARBA" id="ARBA00022723"/>
    </source>
</evidence>
<keyword evidence="10" id="KW-1185">Reference proteome</keyword>
<feature type="domain" description="THIF-type NAD/FAD binding fold" evidence="8">
    <location>
        <begin position="26"/>
        <end position="79"/>
    </location>
</feature>
<dbReference type="PANTHER" id="PTHR10953:SF9">
    <property type="entry name" value="UBIQUITIN-LIKE MODIFIER-ACTIVATING ENZYME 5"/>
    <property type="match status" value="1"/>
</dbReference>
<keyword evidence="6" id="KW-0862">Zinc</keyword>
<dbReference type="GO" id="GO:0005524">
    <property type="term" value="F:ATP binding"/>
    <property type="evidence" value="ECO:0007669"/>
    <property type="project" value="UniProtKB-KW"/>
</dbReference>
<accession>A0A565CLE7</accession>
<organism evidence="9 10">
    <name type="scientific">Arabis nemorensis</name>
    <dbReference type="NCBI Taxonomy" id="586526"/>
    <lineage>
        <taxon>Eukaryota</taxon>
        <taxon>Viridiplantae</taxon>
        <taxon>Streptophyta</taxon>
        <taxon>Embryophyta</taxon>
        <taxon>Tracheophyta</taxon>
        <taxon>Spermatophyta</taxon>
        <taxon>Magnoliopsida</taxon>
        <taxon>eudicotyledons</taxon>
        <taxon>Gunneridae</taxon>
        <taxon>Pentapetalae</taxon>
        <taxon>rosids</taxon>
        <taxon>malvids</taxon>
        <taxon>Brassicales</taxon>
        <taxon>Brassicaceae</taxon>
        <taxon>Arabideae</taxon>
        <taxon>Arabis</taxon>
    </lineage>
</organism>
<evidence type="ECO:0000256" key="5">
    <source>
        <dbReference type="ARBA" id="ARBA00022786"/>
    </source>
</evidence>
<dbReference type="SUPFAM" id="SSF69572">
    <property type="entry name" value="Activating enzymes of the ubiquitin-like proteins"/>
    <property type="match status" value="1"/>
</dbReference>
<dbReference type="GO" id="GO:0005829">
    <property type="term" value="C:cytosol"/>
    <property type="evidence" value="ECO:0007669"/>
    <property type="project" value="TreeGrafter"/>
</dbReference>
<dbReference type="EMBL" id="CABITT030000008">
    <property type="protein sequence ID" value="VVB14402.1"/>
    <property type="molecule type" value="Genomic_DNA"/>
</dbReference>
<dbReference type="GO" id="GO:0071566">
    <property type="term" value="F:UFM1 activating enzyme activity"/>
    <property type="evidence" value="ECO:0007669"/>
    <property type="project" value="TreeGrafter"/>
</dbReference>
<dbReference type="GO" id="GO:0071569">
    <property type="term" value="P:protein ufmylation"/>
    <property type="evidence" value="ECO:0007669"/>
    <property type="project" value="TreeGrafter"/>
</dbReference>
<dbReference type="PANTHER" id="PTHR10953">
    <property type="entry name" value="UBIQUITIN-ACTIVATING ENZYME E1"/>
    <property type="match status" value="1"/>
</dbReference>
<dbReference type="InterPro" id="IPR035985">
    <property type="entry name" value="Ubiquitin-activating_enz"/>
</dbReference>
<dbReference type="GO" id="GO:0046872">
    <property type="term" value="F:metal ion binding"/>
    <property type="evidence" value="ECO:0007669"/>
    <property type="project" value="UniProtKB-KW"/>
</dbReference>
<comment type="caution">
    <text evidence="9">The sequence shown here is derived from an EMBL/GenBank/DDBJ whole genome shotgun (WGS) entry which is preliminary data.</text>
</comment>
<evidence type="ECO:0000256" key="6">
    <source>
        <dbReference type="ARBA" id="ARBA00022833"/>
    </source>
</evidence>
<proteinExistence type="inferred from homology"/>
<evidence type="ECO:0000256" key="7">
    <source>
        <dbReference type="ARBA" id="ARBA00022840"/>
    </source>
</evidence>
<dbReference type="Gene3D" id="3.40.50.720">
    <property type="entry name" value="NAD(P)-binding Rossmann-like Domain"/>
    <property type="match status" value="1"/>
</dbReference>
<name>A0A565CLE7_9BRAS</name>